<evidence type="ECO:0000313" key="2">
    <source>
        <dbReference type="EMBL" id="SFV88329.1"/>
    </source>
</evidence>
<dbReference type="AlphaFoldDB" id="A0A1W1E326"/>
<organism evidence="2">
    <name type="scientific">hydrothermal vent metagenome</name>
    <dbReference type="NCBI Taxonomy" id="652676"/>
    <lineage>
        <taxon>unclassified sequences</taxon>
        <taxon>metagenomes</taxon>
        <taxon>ecological metagenomes</taxon>
    </lineage>
</organism>
<reference evidence="2" key="1">
    <citation type="submission" date="2016-10" db="EMBL/GenBank/DDBJ databases">
        <authorList>
            <person name="de Groot N.N."/>
        </authorList>
    </citation>
    <scope>NUCLEOTIDE SEQUENCE</scope>
</reference>
<proteinExistence type="predicted"/>
<dbReference type="EMBL" id="FPHZ01000099">
    <property type="protein sequence ID" value="SFV87873.1"/>
    <property type="molecule type" value="Genomic_DNA"/>
</dbReference>
<dbReference type="EMBL" id="FPIA01000034">
    <property type="protein sequence ID" value="SFV88329.1"/>
    <property type="molecule type" value="Genomic_DNA"/>
</dbReference>
<evidence type="ECO:0000313" key="1">
    <source>
        <dbReference type="EMBL" id="SFV87873.1"/>
    </source>
</evidence>
<accession>A0A1W1E326</accession>
<protein>
    <submittedName>
        <fullName evidence="2">Uncharacterized protein</fullName>
    </submittedName>
</protein>
<gene>
    <name evidence="1" type="ORF">MNB_SUP05-SYMBIONT-5-1339</name>
    <name evidence="2" type="ORF">MNB_SUP05-SYMBIONT-7-655</name>
</gene>
<sequence>MKYIVLAITITLFTSSYFVLTTMYEGGQGKGAERIVLQEI</sequence>
<name>A0A1W1E326_9ZZZZ</name>